<dbReference type="PROSITE" id="PS00211">
    <property type="entry name" value="ABC_TRANSPORTER_1"/>
    <property type="match status" value="2"/>
</dbReference>
<keyword evidence="13" id="KW-1185">Reference proteome</keyword>
<dbReference type="InterPro" id="IPR003439">
    <property type="entry name" value="ABC_transporter-like_ATP-bd"/>
</dbReference>
<dbReference type="FunFam" id="3.40.50.300:FF:000973">
    <property type="entry name" value="Multidrug resistance-associated protein 4"/>
    <property type="match status" value="1"/>
</dbReference>
<dbReference type="SUPFAM" id="SSF52540">
    <property type="entry name" value="P-loop containing nucleoside triphosphate hydrolases"/>
    <property type="match status" value="2"/>
</dbReference>
<dbReference type="InterPro" id="IPR017871">
    <property type="entry name" value="ABC_transporter-like_CS"/>
</dbReference>
<reference evidence="12" key="1">
    <citation type="submission" date="2022-01" db="EMBL/GenBank/DDBJ databases">
        <authorList>
            <person name="King R."/>
        </authorList>
    </citation>
    <scope>NUCLEOTIDE SEQUENCE</scope>
</reference>
<dbReference type="Gene3D" id="1.20.1560.10">
    <property type="entry name" value="ABC transporter type 1, transmembrane domain"/>
    <property type="match status" value="2"/>
</dbReference>
<dbReference type="SMART" id="SM00382">
    <property type="entry name" value="AAA"/>
    <property type="match status" value="2"/>
</dbReference>
<comment type="subcellular location">
    <subcellularLocation>
        <location evidence="1">Membrane</location>
        <topology evidence="1">Multi-pass membrane protein</topology>
    </subcellularLocation>
</comment>
<dbReference type="FunFam" id="3.40.50.300:FF:000163">
    <property type="entry name" value="Multidrug resistance-associated protein member 4"/>
    <property type="match status" value="1"/>
</dbReference>
<dbReference type="Pfam" id="PF00664">
    <property type="entry name" value="ABC_membrane"/>
    <property type="match status" value="2"/>
</dbReference>
<feature type="transmembrane region" description="Helical" evidence="9">
    <location>
        <begin position="134"/>
        <end position="157"/>
    </location>
</feature>
<evidence type="ECO:0000259" key="10">
    <source>
        <dbReference type="PROSITE" id="PS50893"/>
    </source>
</evidence>
<dbReference type="InterPro" id="IPR044746">
    <property type="entry name" value="ABCC_6TM_D1"/>
</dbReference>
<evidence type="ECO:0000313" key="13">
    <source>
        <dbReference type="Proteomes" id="UP001153636"/>
    </source>
</evidence>
<feature type="transmembrane region" description="Helical" evidence="9">
    <location>
        <begin position="304"/>
        <end position="324"/>
    </location>
</feature>
<dbReference type="GO" id="GO:0016887">
    <property type="term" value="F:ATP hydrolysis activity"/>
    <property type="evidence" value="ECO:0007669"/>
    <property type="project" value="InterPro"/>
</dbReference>
<gene>
    <name evidence="12" type="ORF">PSYICH_LOCUS8519</name>
</gene>
<name>A0A9P0GAV8_9CUCU</name>
<dbReference type="EMBL" id="OV651815">
    <property type="protein sequence ID" value="CAH1108769.1"/>
    <property type="molecule type" value="Genomic_DNA"/>
</dbReference>
<keyword evidence="2" id="KW-0813">Transport</keyword>
<dbReference type="PANTHER" id="PTHR24223:SF448">
    <property type="entry name" value="FI20146P1-RELATED"/>
    <property type="match status" value="1"/>
</dbReference>
<protein>
    <recommendedName>
        <fullName evidence="14">Multidrug resistance-associated protein lethal(2)03659</fullName>
    </recommendedName>
</protein>
<feature type="domain" description="ABC transmembrane type-1" evidence="11">
    <location>
        <begin position="112"/>
        <end position="338"/>
    </location>
</feature>
<feature type="domain" description="ABC transmembrane type-1" evidence="11">
    <location>
        <begin position="686"/>
        <end position="984"/>
    </location>
</feature>
<dbReference type="PROSITE" id="PS50929">
    <property type="entry name" value="ABC_TM1F"/>
    <property type="match status" value="2"/>
</dbReference>
<feature type="transmembrane region" description="Helical" evidence="9">
    <location>
        <begin position="787"/>
        <end position="805"/>
    </location>
</feature>
<evidence type="ECO:0000256" key="5">
    <source>
        <dbReference type="ARBA" id="ARBA00022741"/>
    </source>
</evidence>
<sequence length="1256" mass="143478">MDHCQRVKRKTNPKETANIFSLLTFTYIGGILKKGFKKDLEEDDLYEVIRCCNSTRCGGKLEKCWNKEKERKRNKGKPLSINKILWKRWGKRYLLFGCVDFTWHSINNLLKPYALSNLIGYFVPGSTITRNEAYFYALTLIILDITNTIFMQNYILWGQTFGTEVKTAFSSLLYRKALRLAPGADVSLGNIVTLITKDVMSLRMSIWTFNDCWITIMQVIIISTVLYIRIGIASFVGIGIMILALPIQVYITKWVTILRLDTSRRTDERLQLTQEILSTMRIIKMYTWEEFFTKKITKARRKEVIKLVVGYYLKIVNLIIGLLFSRLGFYLLIMACIWTGVTTDTTIIIFAVATFKDLGHWISQSLPFTMGQLGEFVSAYQRIIKALEAEELDPEHHLEQPTNEPLIELKNASVRFKDQEILSNISFRITSGLTLITGIVGSGKTSLFKAILQDYPLSAGSLVTDGRIAFASQDPWLFPSSIKQNILFGEKFDEKRYNEVIRVCALLFDFNQLENGDETIVTDRGLNLSKGQQSRINLARAVYRDSEIYLLDDCLTALDAAVQDYIFTECIQTFLKEKICILISQTASHIEKADNVIIMDKGFIKDIGKPDEHIYQEVKKLVLKDDDLEKEVIDDEKEVNEKTKLTETEQFTSKKKVYSEIKKEGSIDFVVYKKYFMYGGGIVMVLLNFFLGGGTQFTSSYSDKLLSNWIDIKQNVLNIEANVTSNNSFINNLETAVEEETFIFRKYTIFLFVSVILELIKHYAMLDFTRRASINIHKAMIKKIMNGVMYFFDTHLIGNVLNRFSQDMANIDETLPFVIDDCYSVFFSVAGGTLLIISINLTFSIYVVFMCSLLILLRWYYIPSGRSLRRLEASTRSPMIGHLNATLEGLTTIRSCKVEHLLIQEFDKHQDLYTSAYLTSLSTMRGIGLFMSLITSSFLVIVLAKFMLFDSDITAGDVALALTQVFGVCGQMQWGIRQWAELENIMTSVERLLEYTDIKTENKQGLQLENWPCKGSITYEKVSLSYNDSDELVLKNLNFEVKPNEKIGIVGRTGAGKSSIISTIFRLYEVQGKILIDGIDIKTLEMQFLRKHIAIIPQDPIVFSGTIRTNLDVRNEFKDNELWEALEKVGMKNYISSLDQIVGSSSNTNFSSGQKQLICLARAILRKHKIVVMDEATANMDHETDVILHKIIKNNFSDATVLTIAHRLHAVLECDKVMVLDRGEIAEFDDPNTLLDNRDGMFYNMVRQAGLLNYLS</sequence>
<dbReference type="OrthoDB" id="6500128at2759"/>
<feature type="transmembrane region" description="Helical" evidence="9">
    <location>
        <begin position="234"/>
        <end position="255"/>
    </location>
</feature>
<dbReference type="InterPro" id="IPR036640">
    <property type="entry name" value="ABC1_TM_sf"/>
</dbReference>
<evidence type="ECO:0000259" key="11">
    <source>
        <dbReference type="PROSITE" id="PS50929"/>
    </source>
</evidence>
<evidence type="ECO:0000256" key="6">
    <source>
        <dbReference type="ARBA" id="ARBA00022840"/>
    </source>
</evidence>
<dbReference type="GO" id="GO:0016020">
    <property type="term" value="C:membrane"/>
    <property type="evidence" value="ECO:0007669"/>
    <property type="project" value="UniProtKB-SubCell"/>
</dbReference>
<dbReference type="Pfam" id="PF00005">
    <property type="entry name" value="ABC_tran"/>
    <property type="match status" value="2"/>
</dbReference>
<evidence type="ECO:0000313" key="12">
    <source>
        <dbReference type="EMBL" id="CAH1108769.1"/>
    </source>
</evidence>
<evidence type="ECO:0000256" key="3">
    <source>
        <dbReference type="ARBA" id="ARBA00022692"/>
    </source>
</evidence>
<dbReference type="Gene3D" id="3.40.50.300">
    <property type="entry name" value="P-loop containing nucleotide triphosphate hydrolases"/>
    <property type="match status" value="2"/>
</dbReference>
<keyword evidence="6" id="KW-0067">ATP-binding</keyword>
<accession>A0A9P0GAV8</accession>
<evidence type="ECO:0000256" key="8">
    <source>
        <dbReference type="ARBA" id="ARBA00023136"/>
    </source>
</evidence>
<dbReference type="FunFam" id="1.20.1560.10:FF:000014">
    <property type="entry name" value="Multidrug resistance-associated protein member 4"/>
    <property type="match status" value="1"/>
</dbReference>
<feature type="transmembrane region" description="Helical" evidence="9">
    <location>
        <begin position="927"/>
        <end position="948"/>
    </location>
</feature>
<feature type="transmembrane region" description="Helical" evidence="9">
    <location>
        <begin position="825"/>
        <end position="857"/>
    </location>
</feature>
<organism evidence="12 13">
    <name type="scientific">Psylliodes chrysocephalus</name>
    <dbReference type="NCBI Taxonomy" id="3402493"/>
    <lineage>
        <taxon>Eukaryota</taxon>
        <taxon>Metazoa</taxon>
        <taxon>Ecdysozoa</taxon>
        <taxon>Arthropoda</taxon>
        <taxon>Hexapoda</taxon>
        <taxon>Insecta</taxon>
        <taxon>Pterygota</taxon>
        <taxon>Neoptera</taxon>
        <taxon>Endopterygota</taxon>
        <taxon>Coleoptera</taxon>
        <taxon>Polyphaga</taxon>
        <taxon>Cucujiformia</taxon>
        <taxon>Chrysomeloidea</taxon>
        <taxon>Chrysomelidae</taxon>
        <taxon>Galerucinae</taxon>
        <taxon>Alticini</taxon>
        <taxon>Psylliodes</taxon>
    </lineage>
</organism>
<dbReference type="AlphaFoldDB" id="A0A9P0GAV8"/>
<evidence type="ECO:0000256" key="1">
    <source>
        <dbReference type="ARBA" id="ARBA00004141"/>
    </source>
</evidence>
<feature type="domain" description="ABC transporter" evidence="10">
    <location>
        <begin position="407"/>
        <end position="626"/>
    </location>
</feature>
<keyword evidence="3 9" id="KW-0812">Transmembrane</keyword>
<evidence type="ECO:0000256" key="7">
    <source>
        <dbReference type="ARBA" id="ARBA00022989"/>
    </source>
</evidence>
<keyword evidence="8 9" id="KW-0472">Membrane</keyword>
<dbReference type="Proteomes" id="UP001153636">
    <property type="component" value="Chromosome 3"/>
</dbReference>
<keyword evidence="5" id="KW-0547">Nucleotide-binding</keyword>
<dbReference type="SUPFAM" id="SSF90123">
    <property type="entry name" value="ABC transporter transmembrane region"/>
    <property type="match status" value="2"/>
</dbReference>
<evidence type="ECO:0000256" key="4">
    <source>
        <dbReference type="ARBA" id="ARBA00022737"/>
    </source>
</evidence>
<dbReference type="InterPro" id="IPR044726">
    <property type="entry name" value="ABCC_6TM_D2"/>
</dbReference>
<dbReference type="CDD" id="cd03244">
    <property type="entry name" value="ABCC_MRP_domain2"/>
    <property type="match status" value="1"/>
</dbReference>
<dbReference type="InterPro" id="IPR003593">
    <property type="entry name" value="AAA+_ATPase"/>
</dbReference>
<dbReference type="CDD" id="cd18579">
    <property type="entry name" value="ABC_6TM_ABCC_D1"/>
    <property type="match status" value="1"/>
</dbReference>
<dbReference type="InterPro" id="IPR011527">
    <property type="entry name" value="ABC1_TM_dom"/>
</dbReference>
<dbReference type="CDD" id="cd18580">
    <property type="entry name" value="ABC_6TM_ABCC_D2"/>
    <property type="match status" value="1"/>
</dbReference>
<dbReference type="PROSITE" id="PS50893">
    <property type="entry name" value="ABC_TRANSPORTER_2"/>
    <property type="match status" value="2"/>
</dbReference>
<dbReference type="GO" id="GO:0140359">
    <property type="term" value="F:ABC-type transporter activity"/>
    <property type="evidence" value="ECO:0007669"/>
    <property type="project" value="InterPro"/>
</dbReference>
<evidence type="ECO:0000256" key="2">
    <source>
        <dbReference type="ARBA" id="ARBA00022448"/>
    </source>
</evidence>
<evidence type="ECO:0000256" key="9">
    <source>
        <dbReference type="SAM" id="Phobius"/>
    </source>
</evidence>
<feature type="domain" description="ABC transporter" evidence="10">
    <location>
        <begin position="1017"/>
        <end position="1247"/>
    </location>
</feature>
<dbReference type="GO" id="GO:0005524">
    <property type="term" value="F:ATP binding"/>
    <property type="evidence" value="ECO:0007669"/>
    <property type="project" value="UniProtKB-KW"/>
</dbReference>
<proteinExistence type="predicted"/>
<keyword evidence="7 9" id="KW-1133">Transmembrane helix</keyword>
<keyword evidence="4" id="KW-0677">Repeat</keyword>
<feature type="transmembrane region" description="Helical" evidence="9">
    <location>
        <begin position="675"/>
        <end position="697"/>
    </location>
</feature>
<dbReference type="InterPro" id="IPR027417">
    <property type="entry name" value="P-loop_NTPase"/>
</dbReference>
<dbReference type="PANTHER" id="PTHR24223">
    <property type="entry name" value="ATP-BINDING CASSETTE SUB-FAMILY C"/>
    <property type="match status" value="1"/>
</dbReference>
<dbReference type="InterPro" id="IPR050173">
    <property type="entry name" value="ABC_transporter_C-like"/>
</dbReference>
<feature type="transmembrane region" description="Helical" evidence="9">
    <location>
        <begin position="207"/>
        <end position="228"/>
    </location>
</feature>
<dbReference type="CDD" id="cd03250">
    <property type="entry name" value="ABCC_MRP_domain1"/>
    <property type="match status" value="1"/>
</dbReference>
<feature type="transmembrane region" description="Helical" evidence="9">
    <location>
        <begin position="747"/>
        <end position="766"/>
    </location>
</feature>
<evidence type="ECO:0008006" key="14">
    <source>
        <dbReference type="Google" id="ProtNLM"/>
    </source>
</evidence>
<feature type="transmembrane region" description="Helical" evidence="9">
    <location>
        <begin position="330"/>
        <end position="355"/>
    </location>
</feature>